<dbReference type="RefSeq" id="XP_033656190.1">
    <property type="nucleotide sequence ID" value="XM_033793821.1"/>
</dbReference>
<proteinExistence type="predicted"/>
<dbReference type="AlphaFoldDB" id="A0A6A6JPW1"/>
<dbReference type="EMBL" id="ML986487">
    <property type="protein sequence ID" value="KAF2278651.1"/>
    <property type="molecule type" value="Genomic_DNA"/>
</dbReference>
<sequence length="173" mass="19759">MRLSLPRRFLERNTPQYQAMAHGEAGVLWHPKTVYEAPRPNAFTKVLTMERSGQEDAWQSWSKLNQTPAHMLGPMRWATLRPSWARDKLQRKRNRTPFYRILPVLSTAAQKRAFGANCACAFCCLAQGAHDMRTERYHPPLCHPSANPSTPGARSAACFCSCRRRRVAVGCRY</sequence>
<evidence type="ECO:0000313" key="2">
    <source>
        <dbReference type="Proteomes" id="UP000800097"/>
    </source>
</evidence>
<organism evidence="1 2">
    <name type="scientific">Westerdykella ornata</name>
    <dbReference type="NCBI Taxonomy" id="318751"/>
    <lineage>
        <taxon>Eukaryota</taxon>
        <taxon>Fungi</taxon>
        <taxon>Dikarya</taxon>
        <taxon>Ascomycota</taxon>
        <taxon>Pezizomycotina</taxon>
        <taxon>Dothideomycetes</taxon>
        <taxon>Pleosporomycetidae</taxon>
        <taxon>Pleosporales</taxon>
        <taxon>Sporormiaceae</taxon>
        <taxon>Westerdykella</taxon>
    </lineage>
</organism>
<name>A0A6A6JPW1_WESOR</name>
<dbReference type="GeneID" id="54546996"/>
<evidence type="ECO:0000313" key="1">
    <source>
        <dbReference type="EMBL" id="KAF2278651.1"/>
    </source>
</evidence>
<dbReference type="Proteomes" id="UP000800097">
    <property type="component" value="Unassembled WGS sequence"/>
</dbReference>
<reference evidence="1" key="1">
    <citation type="journal article" date="2020" name="Stud. Mycol.">
        <title>101 Dothideomycetes genomes: a test case for predicting lifestyles and emergence of pathogens.</title>
        <authorList>
            <person name="Haridas S."/>
            <person name="Albert R."/>
            <person name="Binder M."/>
            <person name="Bloem J."/>
            <person name="Labutti K."/>
            <person name="Salamov A."/>
            <person name="Andreopoulos B."/>
            <person name="Baker S."/>
            <person name="Barry K."/>
            <person name="Bills G."/>
            <person name="Bluhm B."/>
            <person name="Cannon C."/>
            <person name="Castanera R."/>
            <person name="Culley D."/>
            <person name="Daum C."/>
            <person name="Ezra D."/>
            <person name="Gonzalez J."/>
            <person name="Henrissat B."/>
            <person name="Kuo A."/>
            <person name="Liang C."/>
            <person name="Lipzen A."/>
            <person name="Lutzoni F."/>
            <person name="Magnuson J."/>
            <person name="Mondo S."/>
            <person name="Nolan M."/>
            <person name="Ohm R."/>
            <person name="Pangilinan J."/>
            <person name="Park H.-J."/>
            <person name="Ramirez L."/>
            <person name="Alfaro M."/>
            <person name="Sun H."/>
            <person name="Tritt A."/>
            <person name="Yoshinaga Y."/>
            <person name="Zwiers L.-H."/>
            <person name="Turgeon B."/>
            <person name="Goodwin S."/>
            <person name="Spatafora J."/>
            <person name="Crous P."/>
            <person name="Grigoriev I."/>
        </authorList>
    </citation>
    <scope>NUCLEOTIDE SEQUENCE</scope>
    <source>
        <strain evidence="1">CBS 379.55</strain>
    </source>
</reference>
<gene>
    <name evidence="1" type="ORF">EI97DRAFT_215893</name>
</gene>
<protein>
    <submittedName>
        <fullName evidence="1">Uncharacterized protein</fullName>
    </submittedName>
</protein>
<accession>A0A6A6JPW1</accession>
<keyword evidence="2" id="KW-1185">Reference proteome</keyword>